<dbReference type="InterPro" id="IPR046496">
    <property type="entry name" value="DUF6589"/>
</dbReference>
<gene>
    <name evidence="3" type="ORF">F5050DRAFT_1851714</name>
</gene>
<dbReference type="EMBL" id="MU790804">
    <property type="protein sequence ID" value="KAJ3992975.1"/>
    <property type="molecule type" value="Genomic_DNA"/>
</dbReference>
<sequence>MSDSDSEHSDIHINVPESTQSTIDAHHTPHLVMYPGPVPGYYWYPHASPSTPIIGAPNQPPSTPIIGTPAQPSLIPILGTHVQSPSTPIQLSSKPVSRSNRVTSIGFGPNSTEPTDPTMRKLERILNVIQDEDWSFGKFLYHFFRTKDEDGVEIKGRTKKHAGIHDEYSDMFSVTKPFENIHHARPALTSFAAQLVKEHLLLTAKSIVSPNGGLHREQADENEEVPILEGDVVAVSEKSTLGKTQSVIEKKLSLMWHYCLAVATPNRKNRLSRAKNPPEDGHALTSNHRHPEIVSTYALSSLLFSRNQNANLLPSEKAMLLFACQTNLYLFAHESRIGASTNYTTVLRMLDMHAEANAAAVKEIAHSKTRAGILRFDNMQKQINVRHQRLGHTSQMLIGCAATYCEGEELEEGALDLDDKKRCLKQNLRASLSFDQLWSLIDHDFFIKVLPLQWLGTLFGFLDDLPEIRQYGNELRQLYDKIGTKQKVSPRTTKVYPLKSNAYNETVTAELLKAIQDFLAQLGMSSDRFVRRLILAGGDGLSYERMVQLKNYLQFLENDFDRLEMLEPFLETWHTIWTNLSRIYEAHWVGLTSADPSTLGFGGNTLKRKEPANVSKVDYYRYIDLLECQVEARMLDIWRNELGCEELHQHMEGLSKSKQLPSFEELYQRAIDLHRRFGSVTAYWDLMKTGEGYKTGSQWKPPKVDTSSTNLGVPISSRKKQAVSLALDGSFDGDETLARSTRLIYDGAISQLATSAIRRGDVGCVWECLKMMTFSFAGSSHTKYTGYLLEMICNFELESPTKLKNFFLNNWLVSSNGHTYEAGDLFQEQLQDELYEHINHDQRFDSLHVRERLAPNAHHTYLGLASRSGNHASPSRMADIRKLMAHYQREELHLFRQGHRVDDYKRGVISLEDGRLAKWIQETYHVHVDQEMEHTELQIHTFDKPVEGVDDNALYCNEIAFVLDSSEHCTGQREDEEHLEDEVEPLQCEDKEDIELILENVN</sequence>
<comment type="caution">
    <text evidence="3">The sequence shown here is derived from an EMBL/GenBank/DDBJ whole genome shotgun (WGS) entry which is preliminary data.</text>
</comment>
<name>A0ABQ8Q2X5_9AGAR</name>
<feature type="region of interest" description="Disordered" evidence="1">
    <location>
        <begin position="85"/>
        <end position="117"/>
    </location>
</feature>
<evidence type="ECO:0000259" key="2">
    <source>
        <dbReference type="Pfam" id="PF20231"/>
    </source>
</evidence>
<reference evidence="3" key="1">
    <citation type="submission" date="2022-08" db="EMBL/GenBank/DDBJ databases">
        <authorList>
            <consortium name="DOE Joint Genome Institute"/>
            <person name="Min B."/>
            <person name="Riley R."/>
            <person name="Sierra-Patev S."/>
            <person name="Naranjo-Ortiz M."/>
            <person name="Looney B."/>
            <person name="Konkel Z."/>
            <person name="Slot J.C."/>
            <person name="Sakamoto Y."/>
            <person name="Steenwyk J.L."/>
            <person name="Rokas A."/>
            <person name="Carro J."/>
            <person name="Camarero S."/>
            <person name="Ferreira P."/>
            <person name="Molpeceres G."/>
            <person name="Ruiz-Duenas F.J."/>
            <person name="Serrano A."/>
            <person name="Henrissat B."/>
            <person name="Drula E."/>
            <person name="Hughes K.W."/>
            <person name="Mata J.L."/>
            <person name="Ishikawa N.K."/>
            <person name="Vargas-Isla R."/>
            <person name="Ushijima S."/>
            <person name="Smith C.A."/>
            <person name="Ahrendt S."/>
            <person name="Andreopoulos W."/>
            <person name="He G."/>
            <person name="Labutti K."/>
            <person name="Lipzen A."/>
            <person name="Ng V."/>
            <person name="Sandor L."/>
            <person name="Barry K."/>
            <person name="Martinez A.T."/>
            <person name="Xiao Y."/>
            <person name="Gibbons J.G."/>
            <person name="Terashima K."/>
            <person name="Hibbett D.S."/>
            <person name="Grigoriev I.V."/>
        </authorList>
    </citation>
    <scope>NUCLEOTIDE SEQUENCE</scope>
    <source>
        <strain evidence="3">TFB10827</strain>
    </source>
</reference>
<feature type="domain" description="DUF6589" evidence="2">
    <location>
        <begin position="428"/>
        <end position="859"/>
    </location>
</feature>
<evidence type="ECO:0000313" key="4">
    <source>
        <dbReference type="Proteomes" id="UP001163828"/>
    </source>
</evidence>
<organism evidence="3 4">
    <name type="scientific">Lentinula boryana</name>
    <dbReference type="NCBI Taxonomy" id="40481"/>
    <lineage>
        <taxon>Eukaryota</taxon>
        <taxon>Fungi</taxon>
        <taxon>Dikarya</taxon>
        <taxon>Basidiomycota</taxon>
        <taxon>Agaricomycotina</taxon>
        <taxon>Agaricomycetes</taxon>
        <taxon>Agaricomycetidae</taxon>
        <taxon>Agaricales</taxon>
        <taxon>Marasmiineae</taxon>
        <taxon>Omphalotaceae</taxon>
        <taxon>Lentinula</taxon>
    </lineage>
</organism>
<evidence type="ECO:0000313" key="3">
    <source>
        <dbReference type="EMBL" id="KAJ3992975.1"/>
    </source>
</evidence>
<accession>A0ABQ8Q2X5</accession>
<proteinExistence type="predicted"/>
<dbReference type="Pfam" id="PF20231">
    <property type="entry name" value="DUF6589"/>
    <property type="match status" value="1"/>
</dbReference>
<dbReference type="Proteomes" id="UP001163828">
    <property type="component" value="Unassembled WGS sequence"/>
</dbReference>
<protein>
    <recommendedName>
        <fullName evidence="2">DUF6589 domain-containing protein</fullName>
    </recommendedName>
</protein>
<keyword evidence="4" id="KW-1185">Reference proteome</keyword>
<evidence type="ECO:0000256" key="1">
    <source>
        <dbReference type="SAM" id="MobiDB-lite"/>
    </source>
</evidence>
<feature type="compositionally biased region" description="Polar residues" evidence="1">
    <location>
        <begin position="85"/>
        <end position="115"/>
    </location>
</feature>